<comment type="caution">
    <text evidence="2">The sequence shown here is derived from an EMBL/GenBank/DDBJ whole genome shotgun (WGS) entry which is preliminary data.</text>
</comment>
<evidence type="ECO:0008006" key="4">
    <source>
        <dbReference type="Google" id="ProtNLM"/>
    </source>
</evidence>
<organism evidence="2 3">
    <name type="scientific">Rossellomorea pakistanensis</name>
    <dbReference type="NCBI Taxonomy" id="992288"/>
    <lineage>
        <taxon>Bacteria</taxon>
        <taxon>Bacillati</taxon>
        <taxon>Bacillota</taxon>
        <taxon>Bacilli</taxon>
        <taxon>Bacillales</taxon>
        <taxon>Bacillaceae</taxon>
        <taxon>Rossellomorea</taxon>
    </lineage>
</organism>
<keyword evidence="1" id="KW-1133">Transmembrane helix</keyword>
<sequence>MKLTKHTLKILISLIAGMLLTIASAILTVEKIENRDELHHLQFGLPIPFVYQHNDWLEPPNSELPKEVQMFSPTETPTDFNLLFFFLDFLLISGFIYLVIWGTSKLRNSRKGRD</sequence>
<keyword evidence="3" id="KW-1185">Reference proteome</keyword>
<evidence type="ECO:0000313" key="2">
    <source>
        <dbReference type="EMBL" id="MBM7587604.1"/>
    </source>
</evidence>
<evidence type="ECO:0000313" key="3">
    <source>
        <dbReference type="Proteomes" id="UP001646157"/>
    </source>
</evidence>
<reference evidence="2 3" key="1">
    <citation type="submission" date="2021-01" db="EMBL/GenBank/DDBJ databases">
        <title>Genomic Encyclopedia of Type Strains, Phase IV (KMG-IV): sequencing the most valuable type-strain genomes for metagenomic binning, comparative biology and taxonomic classification.</title>
        <authorList>
            <person name="Goeker M."/>
        </authorList>
    </citation>
    <scope>NUCLEOTIDE SEQUENCE [LARGE SCALE GENOMIC DNA]</scope>
    <source>
        <strain evidence="2 3">DSM 24834</strain>
    </source>
</reference>
<dbReference type="EMBL" id="JAFBDZ010000005">
    <property type="protein sequence ID" value="MBM7587604.1"/>
    <property type="molecule type" value="Genomic_DNA"/>
</dbReference>
<dbReference type="RefSeq" id="WP_205174786.1">
    <property type="nucleotide sequence ID" value="NZ_JAFBDZ010000005.1"/>
</dbReference>
<evidence type="ECO:0000256" key="1">
    <source>
        <dbReference type="SAM" id="Phobius"/>
    </source>
</evidence>
<keyword evidence="1" id="KW-0472">Membrane</keyword>
<name>A0ABS2NIB6_9BACI</name>
<proteinExistence type="predicted"/>
<accession>A0ABS2NIB6</accession>
<gene>
    <name evidence="2" type="ORF">JOC86_004178</name>
</gene>
<feature type="transmembrane region" description="Helical" evidence="1">
    <location>
        <begin position="80"/>
        <end position="101"/>
    </location>
</feature>
<protein>
    <recommendedName>
        <fullName evidence="4">NADH dehydrogenase subunit 3</fullName>
    </recommendedName>
</protein>
<keyword evidence="1" id="KW-0812">Transmembrane</keyword>
<dbReference type="Proteomes" id="UP001646157">
    <property type="component" value="Unassembled WGS sequence"/>
</dbReference>